<dbReference type="InterPro" id="IPR036457">
    <property type="entry name" value="PPM-type-like_dom_sf"/>
</dbReference>
<sequence length="282" mass="31373">MKTLNKFEVAGGSVLGTRHLKIGRNNQDSYTWIKTPDSIIAIVSDGCSSGMHSEVGSKIMAPLFAQTLATYLSKPHASLTDENLFRHDWLWYNVRQDVLARVRVLAQSMDQNLIATICQYFLCTIVGCVITPQSTCIFGCGDGVYSLNGDVQILGPFPGNKPPYLSYGITGSEVTNESPSLLDIQRHIICPTHDVQSILIGSDGMGDFTALADKNFPGREEKIGEISQFWTDDIYFKNPEWIRNVLATINTEKRKPLWEERSILKSPGLLPDDTTCIVLRNK</sequence>
<dbReference type="AlphaFoldDB" id="K1YH90"/>
<proteinExistence type="predicted"/>
<dbReference type="Pfam" id="PF13672">
    <property type="entry name" value="PP2C_2"/>
    <property type="match status" value="1"/>
</dbReference>
<comment type="caution">
    <text evidence="2">The sequence shown here is derived from an EMBL/GenBank/DDBJ whole genome shotgun (WGS) entry which is preliminary data.</text>
</comment>
<feature type="domain" description="PPM-type phosphatase" evidence="1">
    <location>
        <begin position="16"/>
        <end position="211"/>
    </location>
</feature>
<reference evidence="2" key="1">
    <citation type="journal article" date="2012" name="Science">
        <title>Fermentation, hydrogen, and sulfur metabolism in multiple uncultivated bacterial phyla.</title>
        <authorList>
            <person name="Wrighton K.C."/>
            <person name="Thomas B.C."/>
            <person name="Sharon I."/>
            <person name="Miller C.S."/>
            <person name="Castelle C.J."/>
            <person name="VerBerkmoes N.C."/>
            <person name="Wilkins M.J."/>
            <person name="Hettich R.L."/>
            <person name="Lipton M.S."/>
            <person name="Williams K.H."/>
            <person name="Long P.E."/>
            <person name="Banfield J.F."/>
        </authorList>
    </citation>
    <scope>NUCLEOTIDE SEQUENCE [LARGE SCALE GENOMIC DNA]</scope>
</reference>
<name>K1YH90_9BACT</name>
<protein>
    <recommendedName>
        <fullName evidence="1">PPM-type phosphatase domain-containing protein</fullName>
    </recommendedName>
</protein>
<organism evidence="2">
    <name type="scientific">uncultured bacterium</name>
    <name type="common">gcode 4</name>
    <dbReference type="NCBI Taxonomy" id="1234023"/>
    <lineage>
        <taxon>Bacteria</taxon>
        <taxon>environmental samples</taxon>
    </lineage>
</organism>
<dbReference type="Gene3D" id="3.60.40.10">
    <property type="entry name" value="PPM-type phosphatase domain"/>
    <property type="match status" value="1"/>
</dbReference>
<gene>
    <name evidence="2" type="ORF">ACD_80C00167G0012</name>
</gene>
<evidence type="ECO:0000259" key="1">
    <source>
        <dbReference type="Pfam" id="PF13672"/>
    </source>
</evidence>
<dbReference type="SUPFAM" id="SSF81606">
    <property type="entry name" value="PP2C-like"/>
    <property type="match status" value="1"/>
</dbReference>
<dbReference type="EMBL" id="AMFJ01036174">
    <property type="protein sequence ID" value="EKD24714.1"/>
    <property type="molecule type" value="Genomic_DNA"/>
</dbReference>
<dbReference type="InterPro" id="IPR001932">
    <property type="entry name" value="PPM-type_phosphatase-like_dom"/>
</dbReference>
<accession>K1YH90</accession>
<evidence type="ECO:0000313" key="2">
    <source>
        <dbReference type="EMBL" id="EKD24714.1"/>
    </source>
</evidence>